<dbReference type="PROSITE" id="PS51379">
    <property type="entry name" value="4FE4S_FER_2"/>
    <property type="match status" value="2"/>
</dbReference>
<keyword evidence="1" id="KW-0004">4Fe-4S</keyword>
<keyword evidence="3" id="KW-0677">Repeat</keyword>
<evidence type="ECO:0000259" key="7">
    <source>
        <dbReference type="PROSITE" id="PS51379"/>
    </source>
</evidence>
<feature type="domain" description="4Fe-4S His(Cys)3-ligated-type" evidence="8">
    <location>
        <begin position="81"/>
        <end position="120"/>
    </location>
</feature>
<dbReference type="InterPro" id="IPR036010">
    <property type="entry name" value="2Fe-2S_ferredoxin-like_sf"/>
</dbReference>
<dbReference type="GO" id="GO:0008901">
    <property type="term" value="F:ferredoxin hydrogenase activity"/>
    <property type="evidence" value="ECO:0007669"/>
    <property type="project" value="InterPro"/>
</dbReference>
<dbReference type="Gene3D" id="4.10.260.20">
    <property type="entry name" value="Iron hydrogenase, small subunit"/>
    <property type="match status" value="1"/>
</dbReference>
<dbReference type="SMART" id="SM00902">
    <property type="entry name" value="Fe_hyd_SSU"/>
    <property type="match status" value="1"/>
</dbReference>
<feature type="domain" description="4Fe-4S ferredoxin-type" evidence="7">
    <location>
        <begin position="174"/>
        <end position="204"/>
    </location>
</feature>
<keyword evidence="4" id="KW-0408">Iron</keyword>
<dbReference type="Gene3D" id="3.30.70.20">
    <property type="match status" value="1"/>
</dbReference>
<dbReference type="SUPFAM" id="SSF53920">
    <property type="entry name" value="Fe-only hydrogenase"/>
    <property type="match status" value="1"/>
</dbReference>
<dbReference type="InterPro" id="IPR013352">
    <property type="entry name" value="Fe_hydrogenase_subset"/>
</dbReference>
<dbReference type="PANTHER" id="PTHR11615">
    <property type="entry name" value="NITRATE, FORMATE, IRON DEHYDROGENASE"/>
    <property type="match status" value="1"/>
</dbReference>
<dbReference type="Proteomes" id="UP000231426">
    <property type="component" value="Unassembled WGS sequence"/>
</dbReference>
<dbReference type="AlphaFoldDB" id="A0A2M6W5H4"/>
<dbReference type="PROSITE" id="PS51085">
    <property type="entry name" value="2FE2S_FER_2"/>
    <property type="match status" value="1"/>
</dbReference>
<accession>A0A2M6W5H4</accession>
<dbReference type="Gene3D" id="3.40.50.1780">
    <property type="match status" value="1"/>
</dbReference>
<dbReference type="PROSITE" id="PS51839">
    <property type="entry name" value="4FE4S_HC3"/>
    <property type="match status" value="1"/>
</dbReference>
<dbReference type="InterPro" id="IPR003149">
    <property type="entry name" value="Fe_hydrogenase_ssu"/>
</dbReference>
<dbReference type="GO" id="GO:0051539">
    <property type="term" value="F:4 iron, 4 sulfur cluster binding"/>
    <property type="evidence" value="ECO:0007669"/>
    <property type="project" value="UniProtKB-KW"/>
</dbReference>
<dbReference type="Pfam" id="PF02906">
    <property type="entry name" value="Fe_hyd_lg_C"/>
    <property type="match status" value="1"/>
</dbReference>
<dbReference type="InterPro" id="IPR017896">
    <property type="entry name" value="4Fe4S_Fe-S-bd"/>
</dbReference>
<evidence type="ECO:0000256" key="3">
    <source>
        <dbReference type="ARBA" id="ARBA00022737"/>
    </source>
</evidence>
<evidence type="ECO:0000313" key="10">
    <source>
        <dbReference type="Proteomes" id="UP000231426"/>
    </source>
</evidence>
<dbReference type="InterPro" id="IPR004108">
    <property type="entry name" value="Fe_hydrogenase_lsu_C"/>
</dbReference>
<dbReference type="Pfam" id="PF02256">
    <property type="entry name" value="Fe_hyd_SSU"/>
    <property type="match status" value="1"/>
</dbReference>
<sequence length="594" mass="66608">MIKKFIMTIDGQKIEAKEGETILQVALRNCIDIPHLCAHPDTKVKANCRMCVVKIKGVNGLQTACSTPVSEGMDVETLTPEIRWARKFNLELIFGQHVEDCSVCVLDSKCDLLKYRKIYNSKMLRFPDRKINYPIYQFGPIIFDQTKCIDCRNCVEVCPTGYLELKDRGSDINIEPSADKKKDCIACGQCLVHCPVGAIKSEGEFESVKEIKKILQQKDKTVVVQFAPAIRTSIGEELGLPYGLVVTDLLTAGLRKLGFHKVFDTSVAADFTTSEEAGQAVNHIKEGKNLPVFTSCCPSWVLFIEFNYPELIKNITTVRSPEIILGGLVKSYWAEKEKIDPKKIVMVSVMPCTSKKIEIERKEMFIKGNKPVDIVLTTRELAWMLKDEKIDLEALKPELADNPFGDPSGAGVIYGASGGVMESALRTAYYRLTGENLKSVDFKEVRGQEGIKRAVIKLCKPVKTNSGECIEIKAAVVNEIKNARIILDELKKDPKKYDFVEVMACPGGCVGGGGQSLPTNSFIRSKRAASLYTIDKNKKIRLAHENPAVIKAYQEYFNDEKICKEVFHTSFHQQKKKPIGRLKRDMKDFKLIKK</sequence>
<dbReference type="InterPro" id="IPR001041">
    <property type="entry name" value="2Fe-2S_ferredoxin-type"/>
</dbReference>
<evidence type="ECO:0000256" key="4">
    <source>
        <dbReference type="ARBA" id="ARBA00023004"/>
    </source>
</evidence>
<evidence type="ECO:0000259" key="8">
    <source>
        <dbReference type="PROSITE" id="PS51839"/>
    </source>
</evidence>
<comment type="caution">
    <text evidence="9">The sequence shown here is derived from an EMBL/GenBank/DDBJ whole genome shotgun (WGS) entry which is preliminary data.</text>
</comment>
<evidence type="ECO:0000313" key="9">
    <source>
        <dbReference type="EMBL" id="PIT88062.1"/>
    </source>
</evidence>
<feature type="domain" description="2Fe-2S ferredoxin-type" evidence="6">
    <location>
        <begin position="3"/>
        <end position="81"/>
    </location>
</feature>
<dbReference type="EMBL" id="PFBV01000005">
    <property type="protein sequence ID" value="PIT88062.1"/>
    <property type="molecule type" value="Genomic_DNA"/>
</dbReference>
<dbReference type="Gene3D" id="3.40.950.10">
    <property type="entry name" value="Fe-only Hydrogenase (Larger Subunit), Chain L, domain 3"/>
    <property type="match status" value="1"/>
</dbReference>
<keyword evidence="5" id="KW-0411">Iron-sulfur</keyword>
<dbReference type="Pfam" id="PF13187">
    <property type="entry name" value="Fer4_9"/>
    <property type="match status" value="1"/>
</dbReference>
<protein>
    <submittedName>
        <fullName evidence="9">Ferredoxin</fullName>
    </submittedName>
</protein>
<dbReference type="InterPro" id="IPR019574">
    <property type="entry name" value="NADH_UbQ_OxRdtase_Gsu_4Fe4S-bd"/>
</dbReference>
<dbReference type="InterPro" id="IPR009016">
    <property type="entry name" value="Fe_hydrogenase"/>
</dbReference>
<evidence type="ECO:0000256" key="2">
    <source>
        <dbReference type="ARBA" id="ARBA00022723"/>
    </source>
</evidence>
<proteinExistence type="predicted"/>
<evidence type="ECO:0000259" key="6">
    <source>
        <dbReference type="PROSITE" id="PS51085"/>
    </source>
</evidence>
<dbReference type="PROSITE" id="PS00198">
    <property type="entry name" value="4FE4S_FER_1"/>
    <property type="match status" value="2"/>
</dbReference>
<gene>
    <name evidence="9" type="ORF">COU29_03550</name>
</gene>
<dbReference type="CDD" id="cd00207">
    <property type="entry name" value="fer2"/>
    <property type="match status" value="1"/>
</dbReference>
<name>A0A2M6W5H4_9BACT</name>
<evidence type="ECO:0000256" key="1">
    <source>
        <dbReference type="ARBA" id="ARBA00022485"/>
    </source>
</evidence>
<dbReference type="Pfam" id="PF13510">
    <property type="entry name" value="Fer2_4"/>
    <property type="match status" value="1"/>
</dbReference>
<evidence type="ECO:0000256" key="5">
    <source>
        <dbReference type="ARBA" id="ARBA00023014"/>
    </source>
</evidence>
<dbReference type="SUPFAM" id="SSF54862">
    <property type="entry name" value="4Fe-4S ferredoxins"/>
    <property type="match status" value="1"/>
</dbReference>
<dbReference type="GO" id="GO:0005506">
    <property type="term" value="F:iron ion binding"/>
    <property type="evidence" value="ECO:0007669"/>
    <property type="project" value="InterPro"/>
</dbReference>
<feature type="domain" description="4Fe-4S ferredoxin-type" evidence="7">
    <location>
        <begin position="139"/>
        <end position="168"/>
    </location>
</feature>
<keyword evidence="2" id="KW-0479">Metal-binding</keyword>
<organism evidence="9 10">
    <name type="scientific">Candidatus Magasanikbacteria bacterium CG10_big_fil_rev_8_21_14_0_10_36_32</name>
    <dbReference type="NCBI Taxonomy" id="1974646"/>
    <lineage>
        <taxon>Bacteria</taxon>
        <taxon>Candidatus Magasanikiibacteriota</taxon>
    </lineage>
</organism>
<dbReference type="SUPFAM" id="SSF54292">
    <property type="entry name" value="2Fe-2S ferredoxin-like"/>
    <property type="match status" value="1"/>
</dbReference>
<dbReference type="InterPro" id="IPR050340">
    <property type="entry name" value="Cytosolic_Fe-S_CAF"/>
</dbReference>
<dbReference type="Gene3D" id="3.10.20.740">
    <property type="match status" value="1"/>
</dbReference>
<dbReference type="InterPro" id="IPR017900">
    <property type="entry name" value="4Fe4S_Fe_S_CS"/>
</dbReference>
<dbReference type="InterPro" id="IPR036991">
    <property type="entry name" value="Fe_hydrogenase_ssu_sf"/>
</dbReference>
<reference evidence="10" key="1">
    <citation type="submission" date="2017-09" db="EMBL/GenBank/DDBJ databases">
        <title>Depth-based differentiation of microbial function through sediment-hosted aquifers and enrichment of novel symbionts in the deep terrestrial subsurface.</title>
        <authorList>
            <person name="Probst A.J."/>
            <person name="Ladd B."/>
            <person name="Jarett J.K."/>
            <person name="Geller-Mcgrath D.E."/>
            <person name="Sieber C.M.K."/>
            <person name="Emerson J.B."/>
            <person name="Anantharaman K."/>
            <person name="Thomas B.C."/>
            <person name="Malmstrom R."/>
            <person name="Stieglmeier M."/>
            <person name="Klingl A."/>
            <person name="Woyke T."/>
            <person name="Ryan C.M."/>
            <person name="Banfield J.F."/>
        </authorList>
    </citation>
    <scope>NUCLEOTIDE SEQUENCE [LARGE SCALE GENOMIC DNA]</scope>
</reference>
<dbReference type="NCBIfam" id="TIGR02512">
    <property type="entry name" value="FeFe_hydrog_A"/>
    <property type="match status" value="1"/>
</dbReference>
<dbReference type="FunFam" id="3.30.70.20:FF:000035">
    <property type="entry name" value="Iron hydrogenase 1"/>
    <property type="match status" value="1"/>
</dbReference>